<dbReference type="Proteomes" id="UP000247647">
    <property type="component" value="Unassembled WGS sequence"/>
</dbReference>
<proteinExistence type="predicted"/>
<accession>A0A318YY66</accession>
<dbReference type="GeneID" id="37123569"/>
<gene>
    <name evidence="1" type="ORF">BO87DRAFT_3511</name>
</gene>
<evidence type="ECO:0000313" key="2">
    <source>
        <dbReference type="Proteomes" id="UP000247647"/>
    </source>
</evidence>
<organism evidence="1 2">
    <name type="scientific">Aspergillus neoniger (strain CBS 115656)</name>
    <dbReference type="NCBI Taxonomy" id="1448310"/>
    <lineage>
        <taxon>Eukaryota</taxon>
        <taxon>Fungi</taxon>
        <taxon>Dikarya</taxon>
        <taxon>Ascomycota</taxon>
        <taxon>Pezizomycotina</taxon>
        <taxon>Eurotiomycetes</taxon>
        <taxon>Eurotiomycetidae</taxon>
        <taxon>Eurotiales</taxon>
        <taxon>Aspergillaceae</taxon>
        <taxon>Aspergillus</taxon>
        <taxon>Aspergillus subgen. Circumdati</taxon>
    </lineage>
</organism>
<reference evidence="1" key="1">
    <citation type="submission" date="2016-12" db="EMBL/GenBank/DDBJ databases">
        <title>The genomes of Aspergillus section Nigri reveals drivers in fungal speciation.</title>
        <authorList>
            <consortium name="DOE Joint Genome Institute"/>
            <person name="Vesth T.C."/>
            <person name="Nybo J."/>
            <person name="Theobald S."/>
            <person name="Brandl J."/>
            <person name="Frisvad J.C."/>
            <person name="Nielsen K.F."/>
            <person name="Lyhne E.K."/>
            <person name="Kogle M.E."/>
            <person name="Kuo A."/>
            <person name="Riley R."/>
            <person name="Clum A."/>
            <person name="Nolan M."/>
            <person name="Lipzen A."/>
            <person name="Salamov A."/>
            <person name="Henrissat B."/>
            <person name="Wiebenga A."/>
            <person name="De Vries R.P."/>
            <person name="Grigoriev I.V."/>
            <person name="Mortensen U.H."/>
            <person name="Andersen M.R."/>
            <person name="Baker S.E."/>
        </authorList>
    </citation>
    <scope>NUCLEOTIDE SEQUENCE [LARGE SCALE GENOMIC DNA]</scope>
    <source>
        <strain evidence="1">CBS 115656</strain>
    </source>
</reference>
<name>A0A318YY66_ASPNB</name>
<protein>
    <submittedName>
        <fullName evidence="1">Uncharacterized protein</fullName>
    </submittedName>
</protein>
<dbReference type="RefSeq" id="XP_025485084.1">
    <property type="nucleotide sequence ID" value="XM_025621113.1"/>
</dbReference>
<sequence length="165" mass="18535">MHHPSMRCTWCLVKPAVLTCSACIHRRLGISPSPLSLPLSPLSSLPSHTVITRTDDWFSVLLTSTSLSIYLLDGCEPYKSCLFISMLFFYSMWYRCTSSHFITGCVQKIGTFFDACSSALLVPSLMATSITFPLFVDKSTSYPRLEFHESLQTNIAARLAFIYLK</sequence>
<keyword evidence="2" id="KW-1185">Reference proteome</keyword>
<dbReference type="EMBL" id="KZ821445">
    <property type="protein sequence ID" value="PYH39606.1"/>
    <property type="molecule type" value="Genomic_DNA"/>
</dbReference>
<evidence type="ECO:0000313" key="1">
    <source>
        <dbReference type="EMBL" id="PYH39606.1"/>
    </source>
</evidence>
<dbReference type="AlphaFoldDB" id="A0A318YY66"/>